<reference evidence="3" key="1">
    <citation type="journal article" date="2017" name="Front. Cell. Infect. Microbiol.">
        <title>The Distinct Transcriptional Response of the Midgut of Amblyomma sculptum and Amblyomma aureolatum Ticks to Rickettsia rickettsii Correlates to Their Differences in Susceptibility to Infection.</title>
        <authorList>
            <person name="Martins L.A."/>
            <person name="Galletti M.F.B.M."/>
            <person name="Ribeiro J.M."/>
            <person name="Fujita A."/>
            <person name="Costa F.B."/>
            <person name="Labruna M.B."/>
            <person name="Daffre S."/>
            <person name="Fogaca A.C."/>
        </authorList>
    </citation>
    <scope>NUCLEOTIDE SEQUENCE</scope>
</reference>
<dbReference type="GO" id="GO:0005581">
    <property type="term" value="C:collagen trimer"/>
    <property type="evidence" value="ECO:0007669"/>
    <property type="project" value="UniProtKB-KW"/>
</dbReference>
<dbReference type="EMBL" id="GFAC01001979">
    <property type="protein sequence ID" value="JAT97209.1"/>
    <property type="molecule type" value="mRNA"/>
</dbReference>
<organism evidence="3">
    <name type="scientific">Amblyomma aureolatum</name>
    <dbReference type="NCBI Taxonomy" id="187763"/>
    <lineage>
        <taxon>Eukaryota</taxon>
        <taxon>Metazoa</taxon>
        <taxon>Ecdysozoa</taxon>
        <taxon>Arthropoda</taxon>
        <taxon>Chelicerata</taxon>
        <taxon>Arachnida</taxon>
        <taxon>Acari</taxon>
        <taxon>Parasitiformes</taxon>
        <taxon>Ixodida</taxon>
        <taxon>Ixodoidea</taxon>
        <taxon>Ixodidae</taxon>
        <taxon>Amblyomminae</taxon>
        <taxon>Amblyomma</taxon>
    </lineage>
</organism>
<dbReference type="AlphaFoldDB" id="A0A1E1XDD0"/>
<protein>
    <submittedName>
        <fullName evidence="3">Putative collagen alpha-1vii chain</fullName>
    </submittedName>
</protein>
<dbReference type="Gene3D" id="2.60.40.10">
    <property type="entry name" value="Immunoglobulins"/>
    <property type="match status" value="3"/>
</dbReference>
<keyword evidence="3" id="KW-0176">Collagen</keyword>
<evidence type="ECO:0000256" key="1">
    <source>
        <dbReference type="ARBA" id="ARBA00022737"/>
    </source>
</evidence>
<evidence type="ECO:0000313" key="3">
    <source>
        <dbReference type="EMBL" id="JAT97209.1"/>
    </source>
</evidence>
<dbReference type="InterPro" id="IPR003961">
    <property type="entry name" value="FN3_dom"/>
</dbReference>
<evidence type="ECO:0000259" key="2">
    <source>
        <dbReference type="PROSITE" id="PS50853"/>
    </source>
</evidence>
<dbReference type="PANTHER" id="PTHR46708:SF2">
    <property type="entry name" value="FIBRONECTIN TYPE-III DOMAIN-CONTAINING PROTEIN"/>
    <property type="match status" value="1"/>
</dbReference>
<accession>A0A1E1XDD0</accession>
<proteinExistence type="evidence at transcript level"/>
<sequence length="570" mass="63578">MKPWTNYTVLVRPFYTESGRPQRMYKLGRAAKVVFRTLSAEPDIPGLVSVQSAQQRNVVLNVIGPSAWNSEPSGFHVRWEATSERQGPQGELDITLTSEWSMEENTVNVTLPLQGGMDYRVFVSAVGADGFGSKVRSPETDLEVSVPLDSYEVSAYAVGPSKAFVHWRSSEIVDNFKVTVYIDDGVDTLRVQSTRYIKAKGKVTSKHSIPVPGLLPWTYYVVSLEGCWAEKCSDAVNTTFRTPPEAFPAPSFTGVTATGASSFQVSWQFPQSDPRLFDGFRVRYCPMKVVASCVLVYTNENILKVGGLDPETTVDVYVAADYKHKDGRHQRGPEATASVTTWSNVPAVSVKSEGSIEEGAGSFMLSWTCTNSSVDYFQYRFANHDQWTTCNDSVEFDAVAANDADVRIASGYLRLTHPEEQSSFSVWVRGCNSYGCGREDTAQVYLLTTGPSPLSEVAFTPKENGAQLRWNRPGFSGYQGVDVTWICNGIKTVTYNQWFIGELPHPPFRVLHSQYYWHDREPTEHYEKYITSGIVTGLPTDAENCEFYVSAYKDEGESRYYSLPVRATLE</sequence>
<dbReference type="InterPro" id="IPR036116">
    <property type="entry name" value="FN3_sf"/>
</dbReference>
<dbReference type="SUPFAM" id="SSF49265">
    <property type="entry name" value="Fibronectin type III"/>
    <property type="match status" value="2"/>
</dbReference>
<name>A0A1E1XDD0_9ACAR</name>
<dbReference type="PROSITE" id="PS50853">
    <property type="entry name" value="FN3"/>
    <property type="match status" value="1"/>
</dbReference>
<feature type="domain" description="Fibronectin type-III" evidence="2">
    <location>
        <begin position="249"/>
        <end position="346"/>
    </location>
</feature>
<dbReference type="InterPro" id="IPR050991">
    <property type="entry name" value="ECM_Regulatory_Proteins"/>
</dbReference>
<dbReference type="CDD" id="cd00063">
    <property type="entry name" value="FN3"/>
    <property type="match status" value="1"/>
</dbReference>
<dbReference type="InterPro" id="IPR013783">
    <property type="entry name" value="Ig-like_fold"/>
</dbReference>
<keyword evidence="1" id="KW-0677">Repeat</keyword>
<dbReference type="SMART" id="SM00060">
    <property type="entry name" value="FN3"/>
    <property type="match status" value="5"/>
</dbReference>
<dbReference type="PANTHER" id="PTHR46708">
    <property type="entry name" value="TENASCIN"/>
    <property type="match status" value="1"/>
</dbReference>